<dbReference type="EMBL" id="QVQW01000085">
    <property type="protein sequence ID" value="RKU40975.1"/>
    <property type="molecule type" value="Genomic_DNA"/>
</dbReference>
<comment type="caution">
    <text evidence="1">The sequence shown here is derived from an EMBL/GenBank/DDBJ whole genome shotgun (WGS) entry which is preliminary data.</text>
</comment>
<sequence>MQLDALRSFIALGWWKLVKLRERSNRRHPWCLRSPSATAPLSRLSAEWVITNQNIHDRDINVRFMDFSKIGALDIFQGLRNLCCIVSPHMHDQHWTGSGA</sequence>
<gene>
    <name evidence="1" type="ORF">DL546_000114</name>
</gene>
<organism evidence="1 2">
    <name type="scientific">Coniochaeta pulveracea</name>
    <dbReference type="NCBI Taxonomy" id="177199"/>
    <lineage>
        <taxon>Eukaryota</taxon>
        <taxon>Fungi</taxon>
        <taxon>Dikarya</taxon>
        <taxon>Ascomycota</taxon>
        <taxon>Pezizomycotina</taxon>
        <taxon>Sordariomycetes</taxon>
        <taxon>Sordariomycetidae</taxon>
        <taxon>Coniochaetales</taxon>
        <taxon>Coniochaetaceae</taxon>
        <taxon>Coniochaeta</taxon>
    </lineage>
</organism>
<keyword evidence="2" id="KW-1185">Reference proteome</keyword>
<dbReference type="AlphaFoldDB" id="A0A420XZ79"/>
<accession>A0A420XZ79</accession>
<proteinExistence type="predicted"/>
<protein>
    <submittedName>
        <fullName evidence="1">Uncharacterized protein</fullName>
    </submittedName>
</protein>
<name>A0A420XZ79_9PEZI</name>
<evidence type="ECO:0000313" key="2">
    <source>
        <dbReference type="Proteomes" id="UP000275385"/>
    </source>
</evidence>
<evidence type="ECO:0000313" key="1">
    <source>
        <dbReference type="EMBL" id="RKU40975.1"/>
    </source>
</evidence>
<dbReference type="Proteomes" id="UP000275385">
    <property type="component" value="Unassembled WGS sequence"/>
</dbReference>
<reference evidence="1 2" key="1">
    <citation type="submission" date="2018-08" db="EMBL/GenBank/DDBJ databases">
        <title>Draft genome of the lignicolous fungus Coniochaeta pulveracea.</title>
        <authorList>
            <person name="Borstlap C.J."/>
            <person name="De Witt R.N."/>
            <person name="Botha A."/>
            <person name="Volschenk H."/>
        </authorList>
    </citation>
    <scope>NUCLEOTIDE SEQUENCE [LARGE SCALE GENOMIC DNA]</scope>
    <source>
        <strain evidence="1 2">CAB683</strain>
    </source>
</reference>